<dbReference type="SUPFAM" id="SSF56024">
    <property type="entry name" value="Phospholipase D/nuclease"/>
    <property type="match status" value="1"/>
</dbReference>
<dbReference type="PROSITE" id="PS50035">
    <property type="entry name" value="PLD"/>
    <property type="match status" value="1"/>
</dbReference>
<dbReference type="CDD" id="cd00138">
    <property type="entry name" value="PLDc_SF"/>
    <property type="match status" value="1"/>
</dbReference>
<accession>A0A143HHQ7</accession>
<protein>
    <recommendedName>
        <fullName evidence="1">PLD phosphodiesterase domain-containing protein</fullName>
    </recommendedName>
</protein>
<name>A0A143HHQ7_MICTH</name>
<dbReference type="OrthoDB" id="7790352at2"/>
<evidence type="ECO:0000259" key="1">
    <source>
        <dbReference type="PROSITE" id="PS50035"/>
    </source>
</evidence>
<dbReference type="Gene3D" id="3.30.870.10">
    <property type="entry name" value="Endonuclease Chain A"/>
    <property type="match status" value="1"/>
</dbReference>
<dbReference type="RefSeq" id="WP_067150038.1">
    <property type="nucleotide sequence ID" value="NZ_CP014864.1"/>
</dbReference>
<dbReference type="AlphaFoldDB" id="A0A143HHQ7"/>
<dbReference type="STRING" id="252514.A3224_00480"/>
<dbReference type="Proteomes" id="UP000076077">
    <property type="component" value="Chromosome"/>
</dbReference>
<reference evidence="3" key="1">
    <citation type="submission" date="2016-03" db="EMBL/GenBank/DDBJ databases">
        <authorList>
            <person name="Lee Y.-S."/>
            <person name="Choi Y.-L."/>
        </authorList>
    </citation>
    <scope>NUCLEOTIDE SEQUENCE [LARGE SCALE GENOMIC DNA]</scope>
    <source>
        <strain evidence="3">DAU221</strain>
    </source>
</reference>
<dbReference type="GO" id="GO:0006793">
    <property type="term" value="P:phosphorus metabolic process"/>
    <property type="evidence" value="ECO:0007669"/>
    <property type="project" value="UniProtKB-ARBA"/>
</dbReference>
<dbReference type="InterPro" id="IPR001736">
    <property type="entry name" value="PLipase_D/transphosphatidylase"/>
</dbReference>
<evidence type="ECO:0000313" key="2">
    <source>
        <dbReference type="EMBL" id="AMX01255.1"/>
    </source>
</evidence>
<evidence type="ECO:0000313" key="3">
    <source>
        <dbReference type="Proteomes" id="UP000076077"/>
    </source>
</evidence>
<proteinExistence type="predicted"/>
<organism evidence="2 3">
    <name type="scientific">Microbulbifer thermotolerans</name>
    <dbReference type="NCBI Taxonomy" id="252514"/>
    <lineage>
        <taxon>Bacteria</taxon>
        <taxon>Pseudomonadati</taxon>
        <taxon>Pseudomonadota</taxon>
        <taxon>Gammaproteobacteria</taxon>
        <taxon>Cellvibrionales</taxon>
        <taxon>Microbulbiferaceae</taxon>
        <taxon>Microbulbifer</taxon>
    </lineage>
</organism>
<dbReference type="KEGG" id="mthd:A3224_00480"/>
<sequence>MEFFANKFNGKFLRNVLPDETVDVDFVRAAIAYGSDASTLIENCLSNRHRLDIWMRYDHTVPVAPHLLRKLLAGASSNIFCSLVPDVLHSKVIWWKGYGAYVGSANLTDRAWVTNIEFGVFLSEPELDESGGLEEIRLFFEQLENCDAALPLTLEIVEEQEQLQKLRQDRLHAIDSESKRHRSIETWGGPAEVASRKKAIEAGREKFIKEWAEGLTFLRALAEKAPKYRPRWMNEDVPAAWQADQFLHAYYYNEVVDGVRHPFEEFYLKNRSDPIGASDRALRWWSGLVEPPSHEDENCHVRAPIIREFLAKGRIKELALEEFVRVCQANHSTMDHVRRMRLDTLGVKEEADELARGAAFATWLWGKRNQQGESVVDLLQFVLDGGGSSDLPRRIFEATRSEGRRFPHFGINQVAEIAGWARPELAPPRNGRTSKGLRALGFDVRIY</sequence>
<dbReference type="GeneID" id="76606521"/>
<feature type="domain" description="PLD phosphodiesterase" evidence="1">
    <location>
        <begin position="84"/>
        <end position="111"/>
    </location>
</feature>
<gene>
    <name evidence="2" type="ORF">A3224_00480</name>
</gene>
<dbReference type="GO" id="GO:0003824">
    <property type="term" value="F:catalytic activity"/>
    <property type="evidence" value="ECO:0007669"/>
    <property type="project" value="InterPro"/>
</dbReference>
<dbReference type="EMBL" id="CP014864">
    <property type="protein sequence ID" value="AMX01255.1"/>
    <property type="molecule type" value="Genomic_DNA"/>
</dbReference>
<keyword evidence="3" id="KW-1185">Reference proteome</keyword>